<reference evidence="2" key="1">
    <citation type="journal article" date="2019" name="Sci. Rep.">
        <title>Draft genome of Tanacetum cinerariifolium, the natural source of mosquito coil.</title>
        <authorList>
            <person name="Yamashiro T."/>
            <person name="Shiraishi A."/>
            <person name="Satake H."/>
            <person name="Nakayama K."/>
        </authorList>
    </citation>
    <scope>NUCLEOTIDE SEQUENCE</scope>
</reference>
<feature type="compositionally biased region" description="Basic residues" evidence="1">
    <location>
        <begin position="1"/>
        <end position="14"/>
    </location>
</feature>
<evidence type="ECO:0000256" key="1">
    <source>
        <dbReference type="SAM" id="MobiDB-lite"/>
    </source>
</evidence>
<name>A0A699XW63_TANCI</name>
<feature type="non-terminal residue" evidence="2">
    <location>
        <position position="1"/>
    </location>
</feature>
<dbReference type="AlphaFoldDB" id="A0A699XW63"/>
<dbReference type="EMBL" id="BKCJ011874463">
    <property type="protein sequence ID" value="GFD60174.1"/>
    <property type="molecule type" value="Genomic_DNA"/>
</dbReference>
<proteinExistence type="predicted"/>
<evidence type="ECO:0000313" key="2">
    <source>
        <dbReference type="EMBL" id="GFD60174.1"/>
    </source>
</evidence>
<protein>
    <submittedName>
        <fullName evidence="2">Uncharacterized protein</fullName>
    </submittedName>
</protein>
<gene>
    <name evidence="2" type="ORF">Tci_932143</name>
</gene>
<feature type="non-terminal residue" evidence="2">
    <location>
        <position position="81"/>
    </location>
</feature>
<accession>A0A699XW63</accession>
<sequence length="81" mass="9118">QAGAAGHRRRRRRIVCGPVQRRSRRRPPERPGHRRRPVDPRSAAGARLHQLLAPGRQQVLDPLHGRDPAPARRPGQAAGRR</sequence>
<comment type="caution">
    <text evidence="2">The sequence shown here is derived from an EMBL/GenBank/DDBJ whole genome shotgun (WGS) entry which is preliminary data.</text>
</comment>
<feature type="compositionally biased region" description="Low complexity" evidence="1">
    <location>
        <begin position="72"/>
        <end position="81"/>
    </location>
</feature>
<organism evidence="2">
    <name type="scientific">Tanacetum cinerariifolium</name>
    <name type="common">Dalmatian daisy</name>
    <name type="synonym">Chrysanthemum cinerariifolium</name>
    <dbReference type="NCBI Taxonomy" id="118510"/>
    <lineage>
        <taxon>Eukaryota</taxon>
        <taxon>Viridiplantae</taxon>
        <taxon>Streptophyta</taxon>
        <taxon>Embryophyta</taxon>
        <taxon>Tracheophyta</taxon>
        <taxon>Spermatophyta</taxon>
        <taxon>Magnoliopsida</taxon>
        <taxon>eudicotyledons</taxon>
        <taxon>Gunneridae</taxon>
        <taxon>Pentapetalae</taxon>
        <taxon>asterids</taxon>
        <taxon>campanulids</taxon>
        <taxon>Asterales</taxon>
        <taxon>Asteraceae</taxon>
        <taxon>Asteroideae</taxon>
        <taxon>Anthemideae</taxon>
        <taxon>Anthemidinae</taxon>
        <taxon>Tanacetum</taxon>
    </lineage>
</organism>
<feature type="region of interest" description="Disordered" evidence="1">
    <location>
        <begin position="1"/>
        <end position="81"/>
    </location>
</feature>